<evidence type="ECO:0008006" key="3">
    <source>
        <dbReference type="Google" id="ProtNLM"/>
    </source>
</evidence>
<gene>
    <name evidence="1" type="ORF">SAMN05444169_7655</name>
</gene>
<accession>A0A1M5TC45</accession>
<sequence>MASLSLYDKGKHSFHGRNYKADISAHCDFQDRTFAPIKKAKRKLPTSYFFVGNHEHRITRAIDVAPELDGAISMKDLQLKEYYDEVIDYTGSTPGVRQIDGISYAHYFVGGIAGRPLGGIHAGYAIATKKHSSATCGHSHLVDWSVHTNITGQQVAGMVVGCYQDYTNDWAGNELGKLWWRGVVVKRNVDGNGGYDPQFITLDALRKEYAVV</sequence>
<dbReference type="AlphaFoldDB" id="A0A1M5TC45"/>
<evidence type="ECO:0000313" key="2">
    <source>
        <dbReference type="Proteomes" id="UP000190675"/>
    </source>
</evidence>
<name>A0A1M5TC45_9BRAD</name>
<organism evidence="1 2">
    <name type="scientific">Bradyrhizobium erythrophlei</name>
    <dbReference type="NCBI Taxonomy" id="1437360"/>
    <lineage>
        <taxon>Bacteria</taxon>
        <taxon>Pseudomonadati</taxon>
        <taxon>Pseudomonadota</taxon>
        <taxon>Alphaproteobacteria</taxon>
        <taxon>Hyphomicrobiales</taxon>
        <taxon>Nitrobacteraceae</taxon>
        <taxon>Bradyrhizobium</taxon>
    </lineage>
</organism>
<reference evidence="1 2" key="1">
    <citation type="submission" date="2016-11" db="EMBL/GenBank/DDBJ databases">
        <authorList>
            <person name="Jaros S."/>
            <person name="Januszkiewicz K."/>
            <person name="Wedrychowicz H."/>
        </authorList>
    </citation>
    <scope>NUCLEOTIDE SEQUENCE [LARGE SCALE GENOMIC DNA]</scope>
    <source>
        <strain evidence="1 2">GAS242</strain>
    </source>
</reference>
<proteinExistence type="predicted"/>
<dbReference type="EMBL" id="LT670818">
    <property type="protein sequence ID" value="SHH47913.1"/>
    <property type="molecule type" value="Genomic_DNA"/>
</dbReference>
<evidence type="ECO:0000313" key="1">
    <source>
        <dbReference type="EMBL" id="SHH47913.1"/>
    </source>
</evidence>
<dbReference type="Proteomes" id="UP000190675">
    <property type="component" value="Chromosome I"/>
</dbReference>
<protein>
    <recommendedName>
        <fullName evidence="3">Calcineurin-like phosphoesterase</fullName>
    </recommendedName>
</protein>